<comment type="caution">
    <text evidence="1">The sequence shown here is derived from an EMBL/GenBank/DDBJ whole genome shotgun (WGS) entry which is preliminary data.</text>
</comment>
<proteinExistence type="predicted"/>
<sequence>MFAARQIFFTPISGAAIEANQRERALNAEDALKAAHTETVQDRRGAGPYAVQTWAPVQDI</sequence>
<evidence type="ECO:0000313" key="2">
    <source>
        <dbReference type="Proteomes" id="UP001317259"/>
    </source>
</evidence>
<organism evidence="1 2">
    <name type="scientific">Actinomadura luzonensis</name>
    <dbReference type="NCBI Taxonomy" id="2805427"/>
    <lineage>
        <taxon>Bacteria</taxon>
        <taxon>Bacillati</taxon>
        <taxon>Actinomycetota</taxon>
        <taxon>Actinomycetes</taxon>
        <taxon>Streptosporangiales</taxon>
        <taxon>Thermomonosporaceae</taxon>
        <taxon>Actinomadura</taxon>
    </lineage>
</organism>
<dbReference type="RefSeq" id="WP_242381818.1">
    <property type="nucleotide sequence ID" value="NZ_JAKRKC020000001.1"/>
</dbReference>
<accession>A0ABT0FLU5</accession>
<evidence type="ECO:0000313" key="1">
    <source>
        <dbReference type="EMBL" id="MCK2213304.1"/>
    </source>
</evidence>
<gene>
    <name evidence="1" type="ORF">MF672_005765</name>
</gene>
<reference evidence="1 2" key="1">
    <citation type="submission" date="2022-04" db="EMBL/GenBank/DDBJ databases">
        <title>Genome draft of Actinomadura sp. ATCC 31491.</title>
        <authorList>
            <person name="Shi X."/>
            <person name="Du Y."/>
        </authorList>
    </citation>
    <scope>NUCLEOTIDE SEQUENCE [LARGE SCALE GENOMIC DNA]</scope>
    <source>
        <strain evidence="1 2">ATCC 31491</strain>
    </source>
</reference>
<name>A0ABT0FLU5_9ACTN</name>
<protein>
    <submittedName>
        <fullName evidence="1">Uncharacterized protein</fullName>
    </submittedName>
</protein>
<keyword evidence="2" id="KW-1185">Reference proteome</keyword>
<dbReference type="EMBL" id="JAKRKC020000001">
    <property type="protein sequence ID" value="MCK2213304.1"/>
    <property type="molecule type" value="Genomic_DNA"/>
</dbReference>
<dbReference type="Proteomes" id="UP001317259">
    <property type="component" value="Unassembled WGS sequence"/>
</dbReference>